<dbReference type="RefSeq" id="WP_130450383.1">
    <property type="nucleotide sequence ID" value="NZ_SHKR01000019.1"/>
</dbReference>
<reference evidence="2 3" key="1">
    <citation type="journal article" date="2015" name="Stand. Genomic Sci.">
        <title>Genomic Encyclopedia of Bacterial and Archaeal Type Strains, Phase III: the genomes of soil and plant-associated and newly described type strains.</title>
        <authorList>
            <person name="Whitman W.B."/>
            <person name="Woyke T."/>
            <person name="Klenk H.P."/>
            <person name="Zhou Y."/>
            <person name="Lilburn T.G."/>
            <person name="Beck B.J."/>
            <person name="De Vos P."/>
            <person name="Vandamme P."/>
            <person name="Eisen J.A."/>
            <person name="Garrity G."/>
            <person name="Hugenholtz P."/>
            <person name="Kyrpides N.C."/>
        </authorList>
    </citation>
    <scope>NUCLEOTIDE SEQUENCE [LARGE SCALE GENOMIC DNA]</scope>
    <source>
        <strain evidence="2 3">VKM Ac-2540</strain>
    </source>
</reference>
<evidence type="ECO:0000313" key="2">
    <source>
        <dbReference type="EMBL" id="RZU01321.1"/>
    </source>
</evidence>
<dbReference type="AlphaFoldDB" id="A0A4Q7VX58"/>
<evidence type="ECO:0000313" key="3">
    <source>
        <dbReference type="Proteomes" id="UP000292027"/>
    </source>
</evidence>
<keyword evidence="3" id="KW-1185">Reference proteome</keyword>
<keyword evidence="1" id="KW-1133">Transmembrane helix</keyword>
<protein>
    <submittedName>
        <fullName evidence="2">Uncharacterized protein</fullName>
    </submittedName>
</protein>
<keyword evidence="1" id="KW-0472">Membrane</keyword>
<dbReference type="Proteomes" id="UP000292027">
    <property type="component" value="Unassembled WGS sequence"/>
</dbReference>
<name>A0A4Q7VX58_9ACTN</name>
<keyword evidence="1" id="KW-0812">Transmembrane</keyword>
<evidence type="ECO:0000256" key="1">
    <source>
        <dbReference type="SAM" id="Phobius"/>
    </source>
</evidence>
<proteinExistence type="predicted"/>
<comment type="caution">
    <text evidence="2">The sequence shown here is derived from an EMBL/GenBank/DDBJ whole genome shotgun (WGS) entry which is preliminary data.</text>
</comment>
<accession>A0A4Q7VX58</accession>
<organism evidence="2 3">
    <name type="scientific">Kribbella rubisoli</name>
    <dbReference type="NCBI Taxonomy" id="3075929"/>
    <lineage>
        <taxon>Bacteria</taxon>
        <taxon>Bacillati</taxon>
        <taxon>Actinomycetota</taxon>
        <taxon>Actinomycetes</taxon>
        <taxon>Propionibacteriales</taxon>
        <taxon>Kribbellaceae</taxon>
        <taxon>Kribbella</taxon>
    </lineage>
</organism>
<feature type="transmembrane region" description="Helical" evidence="1">
    <location>
        <begin position="39"/>
        <end position="62"/>
    </location>
</feature>
<dbReference type="EMBL" id="SHKR01000019">
    <property type="protein sequence ID" value="RZU01321.1"/>
    <property type="molecule type" value="Genomic_DNA"/>
</dbReference>
<dbReference type="OrthoDB" id="3827589at2"/>
<sequence length="249" mass="26298">MTDDLGAKLALLTDDRPEPADPAAPIRLRIKSRQLRRRTAAAVCAAVAAIAVVVAGTVIGSIKSAEPGVATPSPSPSQRTQNLDFRYTPLPQPWSDEPAFTTQPDALKYAPAFYVTDGSIPNEHWAVASYYSDGCLVITDEGPAKSFGGAKGCFYENWQPDQRSQYKTVPAVIPNAGSPMHLTMVMGAVSAEARKVRVTAGGKTYDTDAIGTPNSSRFRFFAVVVSAAESQVTAVTPLDAAGKIAPSPS</sequence>
<gene>
    <name evidence="2" type="ORF">EV645_8151</name>
</gene>